<evidence type="ECO:0008006" key="4">
    <source>
        <dbReference type="Google" id="ProtNLM"/>
    </source>
</evidence>
<protein>
    <recommendedName>
        <fullName evidence="4">DUF4367 domain-containing protein</fullName>
    </recommendedName>
</protein>
<gene>
    <name evidence="2" type="ORF">IEZ26_16755</name>
</gene>
<proteinExistence type="predicted"/>
<keyword evidence="3" id="KW-1185">Reference proteome</keyword>
<accession>A0ABR8NDR8</accession>
<evidence type="ECO:0000256" key="1">
    <source>
        <dbReference type="SAM" id="Phobius"/>
    </source>
</evidence>
<dbReference type="EMBL" id="JACXYZ010000002">
    <property type="protein sequence ID" value="MBD3926278.1"/>
    <property type="molecule type" value="Genomic_DNA"/>
</dbReference>
<name>A0ABR8NDR8_9ACTN</name>
<sequence>MPDALEERLSALATDLQVPVPDGLERAVMDRVARTRPRRRWRRWLAGLAAGLVGVGVVASPVGAEIRGWLGLPGVSVTSGDPVTETPTVPPAPGTPDLQRAERLAGFTPVVPAELGAPDGVEVSADRLVVSLSWTTEDGTVRLDELRGDVEPLFWKTADRAEHVLVAGTEALWLPTAHRVTVVPDGGSERELPSRLAAPTLLWLDGDLTLRLEGDLDLAAATRIAESAG</sequence>
<evidence type="ECO:0000313" key="3">
    <source>
        <dbReference type="Proteomes" id="UP000618818"/>
    </source>
</evidence>
<evidence type="ECO:0000313" key="2">
    <source>
        <dbReference type="EMBL" id="MBD3926278.1"/>
    </source>
</evidence>
<dbReference type="RefSeq" id="WP_191196108.1">
    <property type="nucleotide sequence ID" value="NZ_JACXYZ010000002.1"/>
</dbReference>
<keyword evidence="1" id="KW-0812">Transmembrane</keyword>
<keyword evidence="1" id="KW-1133">Transmembrane helix</keyword>
<feature type="transmembrane region" description="Helical" evidence="1">
    <location>
        <begin position="44"/>
        <end position="64"/>
    </location>
</feature>
<reference evidence="2 3" key="1">
    <citation type="submission" date="2020-09" db="EMBL/GenBank/DDBJ databases">
        <title>novel species in genus Nocardioides.</title>
        <authorList>
            <person name="Zhang G."/>
        </authorList>
    </citation>
    <scope>NUCLEOTIDE SEQUENCE [LARGE SCALE GENOMIC DNA]</scope>
    <source>
        <strain evidence="2 3">KCTC 39551</strain>
    </source>
</reference>
<comment type="caution">
    <text evidence="2">The sequence shown here is derived from an EMBL/GenBank/DDBJ whole genome shotgun (WGS) entry which is preliminary data.</text>
</comment>
<dbReference type="Proteomes" id="UP000618818">
    <property type="component" value="Unassembled WGS sequence"/>
</dbReference>
<organism evidence="2 3">
    <name type="scientific">Nocardioides cavernae</name>
    <dbReference type="NCBI Taxonomy" id="1921566"/>
    <lineage>
        <taxon>Bacteria</taxon>
        <taxon>Bacillati</taxon>
        <taxon>Actinomycetota</taxon>
        <taxon>Actinomycetes</taxon>
        <taxon>Propionibacteriales</taxon>
        <taxon>Nocardioidaceae</taxon>
        <taxon>Nocardioides</taxon>
    </lineage>
</organism>
<keyword evidence="1" id="KW-0472">Membrane</keyword>